<evidence type="ECO:0000256" key="4">
    <source>
        <dbReference type="ARBA" id="ARBA00023136"/>
    </source>
</evidence>
<feature type="transmembrane region" description="Helical" evidence="6">
    <location>
        <begin position="506"/>
        <end position="532"/>
    </location>
</feature>
<feature type="transmembrane region" description="Helical" evidence="6">
    <location>
        <begin position="271"/>
        <end position="293"/>
    </location>
</feature>
<gene>
    <name evidence="7" type="ORF">ElyMa_003981700</name>
</gene>
<feature type="transmembrane region" description="Helical" evidence="6">
    <location>
        <begin position="467"/>
        <end position="500"/>
    </location>
</feature>
<accession>A0AAV4FXF9</accession>
<feature type="compositionally biased region" description="Polar residues" evidence="5">
    <location>
        <begin position="89"/>
        <end position="104"/>
    </location>
</feature>
<feature type="transmembrane region" description="Helical" evidence="6">
    <location>
        <begin position="305"/>
        <end position="327"/>
    </location>
</feature>
<sequence length="569" mass="60990">MPRQFPIFGNKTQETPIGVSLTSLKENHNGKDNLAFVSDQNHHPSSLAENTQNSGHLSTLSNGKANGSANGHADSNAISVISHNNILTHRNAPKSTGSDPSSNGAAHPLASAAGGKGQGASRGNSRTPTPASQSAAGPEAPKTDGVEMKKSINLLHMIAILVSVTGHSSIFIAPASILTQAGSIGAALLVWLFGGIIHLGQALCFAEMGTMFPGAGGPYAYAMKAFGPLMGFLMMWGYTILIAGPFWAFLARTAAVYILRPVFPSCTTSDIETATTVLAGWIIGWQVMTTMLAEVKNPSRDPPRAAYISFAIVISLYIMANVSYVTILSPSQVKTSTAVASDFIAEVSDVLAIIVSVLVALTSIGALNASIMGHSRLLFAGARNGHMPQILGMVHAKYLTPWPSIFVYTAWALVMLFTGGVVDMMDYIALFSTIMGIVVVAALLYLRWKKPDMERPYKVGEPFYSCYLLQPANITIIITIIIIIIITIITIFIVIIIIVIINMTTIIIIITIIIIVIIIIVIFNMTIIIIIIIMNIIIILILIITIIIIIIITFIIIIIIIMIIIVSQC</sequence>
<evidence type="ECO:0000256" key="3">
    <source>
        <dbReference type="ARBA" id="ARBA00022989"/>
    </source>
</evidence>
<evidence type="ECO:0000256" key="1">
    <source>
        <dbReference type="ARBA" id="ARBA00004141"/>
    </source>
</evidence>
<dbReference type="GO" id="GO:0015179">
    <property type="term" value="F:L-amino acid transmembrane transporter activity"/>
    <property type="evidence" value="ECO:0007669"/>
    <property type="project" value="TreeGrafter"/>
</dbReference>
<dbReference type="PANTHER" id="PTHR11785:SF528">
    <property type="entry name" value="AMINO ACID TRANSPORTER PROTEIN JHI-21"/>
    <property type="match status" value="1"/>
</dbReference>
<feature type="transmembrane region" description="Helical" evidence="6">
    <location>
        <begin position="347"/>
        <end position="367"/>
    </location>
</feature>
<feature type="transmembrane region" description="Helical" evidence="6">
    <location>
        <begin position="154"/>
        <end position="178"/>
    </location>
</feature>
<dbReference type="PANTHER" id="PTHR11785">
    <property type="entry name" value="AMINO ACID TRANSPORTER"/>
    <property type="match status" value="1"/>
</dbReference>
<name>A0AAV4FXF9_9GAST</name>
<protein>
    <submittedName>
        <fullName evidence="7">Y+L amino acid transporter</fullName>
    </submittedName>
</protein>
<comment type="subcellular location">
    <subcellularLocation>
        <location evidence="1">Membrane</location>
        <topology evidence="1">Multi-pass membrane protein</topology>
    </subcellularLocation>
</comment>
<feature type="transmembrane region" description="Helical" evidence="6">
    <location>
        <begin position="539"/>
        <end position="566"/>
    </location>
</feature>
<proteinExistence type="predicted"/>
<keyword evidence="3 6" id="KW-1133">Transmembrane helix</keyword>
<feature type="transmembrane region" description="Helical" evidence="6">
    <location>
        <begin position="405"/>
        <end position="422"/>
    </location>
</feature>
<dbReference type="InterPro" id="IPR050598">
    <property type="entry name" value="AminoAcid_Transporter"/>
</dbReference>
<reference evidence="7 8" key="1">
    <citation type="journal article" date="2021" name="Elife">
        <title>Chloroplast acquisition without the gene transfer in kleptoplastic sea slugs, Plakobranchus ocellatus.</title>
        <authorList>
            <person name="Maeda T."/>
            <person name="Takahashi S."/>
            <person name="Yoshida T."/>
            <person name="Shimamura S."/>
            <person name="Takaki Y."/>
            <person name="Nagai Y."/>
            <person name="Toyoda A."/>
            <person name="Suzuki Y."/>
            <person name="Arimoto A."/>
            <person name="Ishii H."/>
            <person name="Satoh N."/>
            <person name="Nishiyama T."/>
            <person name="Hasebe M."/>
            <person name="Maruyama T."/>
            <person name="Minagawa J."/>
            <person name="Obokata J."/>
            <person name="Shigenobu S."/>
        </authorList>
    </citation>
    <scope>NUCLEOTIDE SEQUENCE [LARGE SCALE GENOMIC DNA]</scope>
</reference>
<evidence type="ECO:0000313" key="7">
    <source>
        <dbReference type="EMBL" id="GFR77942.1"/>
    </source>
</evidence>
<evidence type="ECO:0000256" key="5">
    <source>
        <dbReference type="SAM" id="MobiDB-lite"/>
    </source>
</evidence>
<dbReference type="InterPro" id="IPR002293">
    <property type="entry name" value="AA/rel_permease1"/>
</dbReference>
<evidence type="ECO:0000256" key="6">
    <source>
        <dbReference type="SAM" id="Phobius"/>
    </source>
</evidence>
<keyword evidence="8" id="KW-1185">Reference proteome</keyword>
<organism evidence="7 8">
    <name type="scientific">Elysia marginata</name>
    <dbReference type="NCBI Taxonomy" id="1093978"/>
    <lineage>
        <taxon>Eukaryota</taxon>
        <taxon>Metazoa</taxon>
        <taxon>Spiralia</taxon>
        <taxon>Lophotrochozoa</taxon>
        <taxon>Mollusca</taxon>
        <taxon>Gastropoda</taxon>
        <taxon>Heterobranchia</taxon>
        <taxon>Euthyneura</taxon>
        <taxon>Panpulmonata</taxon>
        <taxon>Sacoglossa</taxon>
        <taxon>Placobranchoidea</taxon>
        <taxon>Plakobranchidae</taxon>
        <taxon>Elysia</taxon>
    </lineage>
</organism>
<feature type="region of interest" description="Disordered" evidence="5">
    <location>
        <begin position="31"/>
        <end position="75"/>
    </location>
</feature>
<keyword evidence="4 6" id="KW-0472">Membrane</keyword>
<feature type="transmembrane region" description="Helical" evidence="6">
    <location>
        <begin position="184"/>
        <end position="205"/>
    </location>
</feature>
<keyword evidence="2 6" id="KW-0812">Transmembrane</keyword>
<comment type="caution">
    <text evidence="7">The sequence shown here is derived from an EMBL/GenBank/DDBJ whole genome shotgun (WGS) entry which is preliminary data.</text>
</comment>
<dbReference type="Gene3D" id="1.20.1740.10">
    <property type="entry name" value="Amino acid/polyamine transporter I"/>
    <property type="match status" value="1"/>
</dbReference>
<feature type="compositionally biased region" description="Polar residues" evidence="5">
    <location>
        <begin position="126"/>
        <end position="135"/>
    </location>
</feature>
<dbReference type="EMBL" id="BMAT01008104">
    <property type="protein sequence ID" value="GFR77942.1"/>
    <property type="molecule type" value="Genomic_DNA"/>
</dbReference>
<feature type="region of interest" description="Disordered" evidence="5">
    <location>
        <begin position="89"/>
        <end position="144"/>
    </location>
</feature>
<dbReference type="GO" id="GO:0016020">
    <property type="term" value="C:membrane"/>
    <property type="evidence" value="ECO:0007669"/>
    <property type="project" value="UniProtKB-SubCell"/>
</dbReference>
<dbReference type="Proteomes" id="UP000762676">
    <property type="component" value="Unassembled WGS sequence"/>
</dbReference>
<dbReference type="Pfam" id="PF13520">
    <property type="entry name" value="AA_permease_2"/>
    <property type="match status" value="2"/>
</dbReference>
<feature type="transmembrane region" description="Helical" evidence="6">
    <location>
        <begin position="428"/>
        <end position="446"/>
    </location>
</feature>
<feature type="transmembrane region" description="Helical" evidence="6">
    <location>
        <begin position="226"/>
        <end position="251"/>
    </location>
</feature>
<dbReference type="AlphaFoldDB" id="A0AAV4FXF9"/>
<evidence type="ECO:0000313" key="8">
    <source>
        <dbReference type="Proteomes" id="UP000762676"/>
    </source>
</evidence>
<feature type="compositionally biased region" description="Polar residues" evidence="5">
    <location>
        <begin position="43"/>
        <end position="69"/>
    </location>
</feature>
<evidence type="ECO:0000256" key="2">
    <source>
        <dbReference type="ARBA" id="ARBA00022692"/>
    </source>
</evidence>